<evidence type="ECO:0000256" key="4">
    <source>
        <dbReference type="SAM" id="Phobius"/>
    </source>
</evidence>
<dbReference type="InterPro" id="IPR025961">
    <property type="entry name" value="Metal_resist"/>
</dbReference>
<keyword evidence="4" id="KW-0812">Transmembrane</keyword>
<evidence type="ECO:0000313" key="5">
    <source>
        <dbReference type="EMBL" id="MDI2590756.1"/>
    </source>
</evidence>
<name>A0ABT6QIP2_9PSED</name>
<sequence>MTQPTQHFKAVLAVSLVLNVFLIGGLAGGLYQWHNQAKPVQNLALPQHGVRQVMLQLPPAKRRELRQMLRQTREDNQALIADSRQARLDVIRQLQAPNLDRGALDSDLGRARDADISLRAKVDANIADFAATLPTAERQTLADSLYARSNVKARNPNKN</sequence>
<dbReference type="EMBL" id="JARBWL010000001">
    <property type="protein sequence ID" value="MDI2590756.1"/>
    <property type="molecule type" value="Genomic_DNA"/>
</dbReference>
<proteinExistence type="inferred from homology"/>
<evidence type="ECO:0000256" key="1">
    <source>
        <dbReference type="ARBA" id="ARBA00044945"/>
    </source>
</evidence>
<keyword evidence="4" id="KW-0472">Membrane</keyword>
<evidence type="ECO:0000313" key="6">
    <source>
        <dbReference type="Proteomes" id="UP001159100"/>
    </source>
</evidence>
<organism evidence="5 6">
    <name type="scientific">Pseudomonas fungipugnans</name>
    <dbReference type="NCBI Taxonomy" id="3024217"/>
    <lineage>
        <taxon>Bacteria</taxon>
        <taxon>Pseudomonadati</taxon>
        <taxon>Pseudomonadota</taxon>
        <taxon>Gammaproteobacteria</taxon>
        <taxon>Pseudomonadales</taxon>
        <taxon>Pseudomonadaceae</taxon>
        <taxon>Pseudomonas</taxon>
    </lineage>
</organism>
<gene>
    <name evidence="5" type="ORF">POF45_04805</name>
</gene>
<reference evidence="5 6" key="1">
    <citation type="submission" date="2023-02" db="EMBL/GenBank/DDBJ databases">
        <title>Pseudomonas chrutzelriedensis sp. nov., a potently antifungal strain isolated from moss.</title>
        <authorList>
            <person name="Schnyder A."/>
            <person name="Kalawong R."/>
            <person name="Eberl L."/>
            <person name="Agnoli K."/>
        </authorList>
    </citation>
    <scope>NUCLEOTIDE SEQUENCE [LARGE SCALE GENOMIC DNA]</scope>
    <source>
        <strain evidence="5 6">681</strain>
    </source>
</reference>
<dbReference type="RefSeq" id="WP_259494841.1">
    <property type="nucleotide sequence ID" value="NZ_JARBWL010000001.1"/>
</dbReference>
<evidence type="ECO:0000256" key="2">
    <source>
        <dbReference type="ARBA" id="ARBA00044983"/>
    </source>
</evidence>
<accession>A0ABT6QIP2</accession>
<protein>
    <recommendedName>
        <fullName evidence="2">Signaling pathway modulator ZraP</fullName>
    </recommendedName>
    <alternativeName>
        <fullName evidence="3">Zinc resistance-associated protein</fullName>
    </alternativeName>
</protein>
<dbReference type="Pfam" id="PF13801">
    <property type="entry name" value="Metal_resist"/>
    <property type="match status" value="1"/>
</dbReference>
<evidence type="ECO:0000256" key="3">
    <source>
        <dbReference type="ARBA" id="ARBA00045001"/>
    </source>
</evidence>
<comment type="caution">
    <text evidence="5">The sequence shown here is derived from an EMBL/GenBank/DDBJ whole genome shotgun (WGS) entry which is preliminary data.</text>
</comment>
<comment type="similarity">
    <text evidence="1">Belongs to the ZraP family.</text>
</comment>
<feature type="transmembrane region" description="Helical" evidence="4">
    <location>
        <begin position="12"/>
        <end position="33"/>
    </location>
</feature>
<keyword evidence="6" id="KW-1185">Reference proteome</keyword>
<dbReference type="Proteomes" id="UP001159100">
    <property type="component" value="Unassembled WGS sequence"/>
</dbReference>
<keyword evidence="4" id="KW-1133">Transmembrane helix</keyword>